<accession>A0A6G1J2F3</accession>
<gene>
    <name evidence="3" type="ORF">K458DRAFT_431016</name>
</gene>
<dbReference type="PANTHER" id="PTHR24148">
    <property type="entry name" value="ANKYRIN REPEAT DOMAIN-CONTAINING PROTEIN 39 HOMOLOG-RELATED"/>
    <property type="match status" value="1"/>
</dbReference>
<dbReference type="EMBL" id="MU005580">
    <property type="protein sequence ID" value="KAF2684704.1"/>
    <property type="molecule type" value="Genomic_DNA"/>
</dbReference>
<dbReference type="Pfam" id="PF06985">
    <property type="entry name" value="HET"/>
    <property type="match status" value="1"/>
</dbReference>
<organism evidence="3 4">
    <name type="scientific">Lentithecium fluviatile CBS 122367</name>
    <dbReference type="NCBI Taxonomy" id="1168545"/>
    <lineage>
        <taxon>Eukaryota</taxon>
        <taxon>Fungi</taxon>
        <taxon>Dikarya</taxon>
        <taxon>Ascomycota</taxon>
        <taxon>Pezizomycotina</taxon>
        <taxon>Dothideomycetes</taxon>
        <taxon>Pleosporomycetidae</taxon>
        <taxon>Pleosporales</taxon>
        <taxon>Massarineae</taxon>
        <taxon>Lentitheciaceae</taxon>
        <taxon>Lentithecium</taxon>
    </lineage>
</organism>
<keyword evidence="4" id="KW-1185">Reference proteome</keyword>
<dbReference type="AlphaFoldDB" id="A0A6G1J2F3"/>
<feature type="domain" description="Heterokaryon incompatibility" evidence="2">
    <location>
        <begin position="237"/>
        <end position="391"/>
    </location>
</feature>
<dbReference type="OrthoDB" id="5386682at2759"/>
<evidence type="ECO:0000256" key="1">
    <source>
        <dbReference type="SAM" id="MobiDB-lite"/>
    </source>
</evidence>
<feature type="compositionally biased region" description="Low complexity" evidence="1">
    <location>
        <begin position="737"/>
        <end position="753"/>
    </location>
</feature>
<evidence type="ECO:0000313" key="4">
    <source>
        <dbReference type="Proteomes" id="UP000799291"/>
    </source>
</evidence>
<dbReference type="InterPro" id="IPR010730">
    <property type="entry name" value="HET"/>
</dbReference>
<proteinExistence type="predicted"/>
<protein>
    <submittedName>
        <fullName evidence="3">HET-domain-containing protein</fullName>
    </submittedName>
</protein>
<feature type="region of interest" description="Disordered" evidence="1">
    <location>
        <begin position="722"/>
        <end position="761"/>
    </location>
</feature>
<dbReference type="Proteomes" id="UP000799291">
    <property type="component" value="Unassembled WGS sequence"/>
</dbReference>
<sequence>MNNQIDTSGEEPEVKYLVGDICEAYQDGVAIWDGRVSCLLIGEGKEVQAAKELRQSLEDGGAMLGRAYSHYYGRAGRHFAIGDAEIQTRLAHTLHILTAGVVDVLEQAHDDAISCIPCLPSSFHQYQPINYDLLRQRSTKVHAGSLSALQDLFNKISDWAVPLHTLPPLASPPTTTSEIDYESESFFERLRSPFHRHRYEYEELPSQYSIRLVKVNAAKPYVLCDIATFHLTDPPLFQALSYCWGKGGQTADIWCNDRLFKVSTNLKKGLQRLHKLSSRVKWFWIDQICINQKNFAERTEQVRLMRAIYQRANSTVIWLGPDDGYAREAFSLVSDLYQRSLRRKSNRSTSADENQYKSRPVDLPQEGDARWASLSRFLELPWFERCWIIQEVVVSQGDPVILCGIYQILWSRFQEAMTWVAHYHSRYRTDRMKLLNAIFDLSSSSDVWELQSLLHSTRAFQATDARDKVFALFGLAGESRSPDSWPKALMPNYNRSTRDVYTEVTLYCITKTGRLSILSQVERSSDAREDSDGKDYPSWVPRWNLPQLSSAFNAYDVTQNGSRWKLLTERFNRSSKSFPISLDSYSPPGVLRLEGVRVSMVESCLPAMFPGQAPVSASTTSLSQVHPGLLQNLPEWFELLQARLSHLTPEEFMRTFFLVTTAGLTPEQTDARQESMAHFRAFLTSTQTKTRKHDIESNSMYSLRTAFKSSLSISTLTPSLTLPTSAGSLRNPPPPSRTLSSPSALPTHVEPSPFSEPPSDPTRYTSALTRLLYRRLFITSSGLLGLGPADMMSGDVVVVLFGGNVPFAIRKIEGGHVGDQWKLIGECYVDGAMGGEMVEGRDEDGEGKRLNTEWFDLI</sequence>
<dbReference type="Pfam" id="PF26639">
    <property type="entry name" value="Het-6_barrel"/>
    <property type="match status" value="1"/>
</dbReference>
<dbReference type="PANTHER" id="PTHR24148:SF64">
    <property type="entry name" value="HETEROKARYON INCOMPATIBILITY DOMAIN-CONTAINING PROTEIN"/>
    <property type="match status" value="1"/>
</dbReference>
<evidence type="ECO:0000313" key="3">
    <source>
        <dbReference type="EMBL" id="KAF2684704.1"/>
    </source>
</evidence>
<name>A0A6G1J2F3_9PLEO</name>
<reference evidence="3" key="1">
    <citation type="journal article" date="2020" name="Stud. Mycol.">
        <title>101 Dothideomycetes genomes: a test case for predicting lifestyles and emergence of pathogens.</title>
        <authorList>
            <person name="Haridas S."/>
            <person name="Albert R."/>
            <person name="Binder M."/>
            <person name="Bloem J."/>
            <person name="Labutti K."/>
            <person name="Salamov A."/>
            <person name="Andreopoulos B."/>
            <person name="Baker S."/>
            <person name="Barry K."/>
            <person name="Bills G."/>
            <person name="Bluhm B."/>
            <person name="Cannon C."/>
            <person name="Castanera R."/>
            <person name="Culley D."/>
            <person name="Daum C."/>
            <person name="Ezra D."/>
            <person name="Gonzalez J."/>
            <person name="Henrissat B."/>
            <person name="Kuo A."/>
            <person name="Liang C."/>
            <person name="Lipzen A."/>
            <person name="Lutzoni F."/>
            <person name="Magnuson J."/>
            <person name="Mondo S."/>
            <person name="Nolan M."/>
            <person name="Ohm R."/>
            <person name="Pangilinan J."/>
            <person name="Park H.-J."/>
            <person name="Ramirez L."/>
            <person name="Alfaro M."/>
            <person name="Sun H."/>
            <person name="Tritt A."/>
            <person name="Yoshinaga Y."/>
            <person name="Zwiers L.-H."/>
            <person name="Turgeon B."/>
            <person name="Goodwin S."/>
            <person name="Spatafora J."/>
            <person name="Crous P."/>
            <person name="Grigoriev I."/>
        </authorList>
    </citation>
    <scope>NUCLEOTIDE SEQUENCE</scope>
    <source>
        <strain evidence="3">CBS 122367</strain>
    </source>
</reference>
<evidence type="ECO:0000259" key="2">
    <source>
        <dbReference type="Pfam" id="PF06985"/>
    </source>
</evidence>
<dbReference type="InterPro" id="IPR052895">
    <property type="entry name" value="HetReg/Transcr_Mod"/>
</dbReference>